<evidence type="ECO:0000256" key="11">
    <source>
        <dbReference type="ARBA" id="ARBA00023268"/>
    </source>
</evidence>
<dbReference type="EMBL" id="JBBJUP010000006">
    <property type="protein sequence ID" value="MEJ8279109.1"/>
    <property type="molecule type" value="Genomic_DNA"/>
</dbReference>
<dbReference type="Pfam" id="PF01687">
    <property type="entry name" value="Flavokinase"/>
    <property type="match status" value="1"/>
</dbReference>
<evidence type="ECO:0000256" key="2">
    <source>
        <dbReference type="ARBA" id="ARBA00005201"/>
    </source>
</evidence>
<dbReference type="Gene3D" id="2.40.30.30">
    <property type="entry name" value="Riboflavin kinase-like"/>
    <property type="match status" value="1"/>
</dbReference>
<evidence type="ECO:0000256" key="13">
    <source>
        <dbReference type="ARBA" id="ARBA00049494"/>
    </source>
</evidence>
<evidence type="ECO:0000256" key="9">
    <source>
        <dbReference type="ARBA" id="ARBA00022827"/>
    </source>
</evidence>
<proteinExistence type="inferred from homology"/>
<comment type="similarity">
    <text evidence="14">Belongs to the ribF family.</text>
</comment>
<dbReference type="SUPFAM" id="SSF82114">
    <property type="entry name" value="Riboflavin kinase-like"/>
    <property type="match status" value="1"/>
</dbReference>
<dbReference type="InterPro" id="IPR002606">
    <property type="entry name" value="Riboflavin_kinase_bac"/>
</dbReference>
<reference evidence="16 17" key="1">
    <citation type="submission" date="2024-03" db="EMBL/GenBank/DDBJ databases">
        <title>Draft genome sequence of Pseudonocardia sp. DW16-2.</title>
        <authorList>
            <person name="Duangmal K."/>
        </authorList>
    </citation>
    <scope>NUCLEOTIDE SEQUENCE [LARGE SCALE GENOMIC DNA]</scope>
    <source>
        <strain evidence="16 17">DW16-2</strain>
    </source>
</reference>
<sequence>MQRWRGLEAVPPGWGRSVVTVGVFDGVHRGHRQLITRAVERARERGLPAVVVTFDPHPAELVRPGTHPARLSTLDRRAELVAEAGADVFCVIPFTEALSRMAPAGFAHEVLVDRLHAAVVVVGSNFTFGHKAAGDVATLAELGRRFGFACEALDLVSDREVTFSSTYIRSCIDAGAVRDAAHALGRWHRVDGVIVHGHKRGRDLGYPTANVAGPPHAAIPADGVYAGWFRIGGRRLMGAISVGTNPTFSGRVRTVEVYVLDVDENFYGHEVGVEFVERLRGQEHYDGIEALVEQMGRDVDTCRAILTATGDATGPDDTGAARPNGTD</sequence>
<dbReference type="EC" id="2.7.1.26" evidence="14"/>
<dbReference type="PIRSF" id="PIRSF004491">
    <property type="entry name" value="FAD_Synth"/>
    <property type="match status" value="1"/>
</dbReference>
<accession>A0ABU8T5A1</accession>
<evidence type="ECO:0000313" key="16">
    <source>
        <dbReference type="EMBL" id="MEJ8279109.1"/>
    </source>
</evidence>
<dbReference type="PANTHER" id="PTHR22749:SF6">
    <property type="entry name" value="RIBOFLAVIN KINASE"/>
    <property type="match status" value="1"/>
</dbReference>
<keyword evidence="4 14" id="KW-0288">FMN</keyword>
<evidence type="ECO:0000256" key="7">
    <source>
        <dbReference type="ARBA" id="ARBA00022741"/>
    </source>
</evidence>
<evidence type="ECO:0000313" key="17">
    <source>
        <dbReference type="Proteomes" id="UP001364211"/>
    </source>
</evidence>
<comment type="catalytic activity">
    <reaction evidence="12 14">
        <text>riboflavin + ATP = FMN + ADP + H(+)</text>
        <dbReference type="Rhea" id="RHEA:14357"/>
        <dbReference type="ChEBI" id="CHEBI:15378"/>
        <dbReference type="ChEBI" id="CHEBI:30616"/>
        <dbReference type="ChEBI" id="CHEBI:57986"/>
        <dbReference type="ChEBI" id="CHEBI:58210"/>
        <dbReference type="ChEBI" id="CHEBI:456216"/>
        <dbReference type="EC" id="2.7.1.26"/>
    </reaction>
</comment>
<keyword evidence="3 14" id="KW-0285">Flavoprotein</keyword>
<dbReference type="NCBIfam" id="NF004160">
    <property type="entry name" value="PRK05627.1-3"/>
    <property type="match status" value="1"/>
</dbReference>
<dbReference type="InterPro" id="IPR015865">
    <property type="entry name" value="Riboflavin_kinase_bac/euk"/>
</dbReference>
<evidence type="ECO:0000256" key="10">
    <source>
        <dbReference type="ARBA" id="ARBA00022840"/>
    </source>
</evidence>
<dbReference type="InterPro" id="IPR023465">
    <property type="entry name" value="Riboflavin_kinase_dom_sf"/>
</dbReference>
<gene>
    <name evidence="16" type="ORF">WJX68_09225</name>
</gene>
<comment type="pathway">
    <text evidence="2 14">Cofactor biosynthesis; FMN biosynthesis; FMN from riboflavin (ATP route): step 1/1.</text>
</comment>
<dbReference type="SMART" id="SM00904">
    <property type="entry name" value="Flavokinase"/>
    <property type="match status" value="1"/>
</dbReference>
<dbReference type="EC" id="2.7.7.2" evidence="14"/>
<protein>
    <recommendedName>
        <fullName evidence="14">Riboflavin biosynthesis protein</fullName>
    </recommendedName>
    <domain>
        <recommendedName>
            <fullName evidence="14">Riboflavin kinase</fullName>
            <ecNumber evidence="14">2.7.1.26</ecNumber>
        </recommendedName>
        <alternativeName>
            <fullName evidence="14">Flavokinase</fullName>
        </alternativeName>
    </domain>
    <domain>
        <recommendedName>
            <fullName evidence="14">FMN adenylyltransferase</fullName>
            <ecNumber evidence="14">2.7.7.2</ecNumber>
        </recommendedName>
        <alternativeName>
            <fullName evidence="14">FAD pyrophosphorylase</fullName>
        </alternativeName>
        <alternativeName>
            <fullName evidence="14">FAD synthase</fullName>
        </alternativeName>
    </domain>
</protein>
<keyword evidence="6 14" id="KW-0548">Nucleotidyltransferase</keyword>
<evidence type="ECO:0000256" key="3">
    <source>
        <dbReference type="ARBA" id="ARBA00022630"/>
    </source>
</evidence>
<dbReference type="GO" id="GO:0003919">
    <property type="term" value="F:FMN adenylyltransferase activity"/>
    <property type="evidence" value="ECO:0007669"/>
    <property type="project" value="UniProtKB-EC"/>
</dbReference>
<name>A0ABU8T5A1_9PSEU</name>
<dbReference type="GO" id="GO:0008531">
    <property type="term" value="F:riboflavin kinase activity"/>
    <property type="evidence" value="ECO:0007669"/>
    <property type="project" value="UniProtKB-EC"/>
</dbReference>
<evidence type="ECO:0000256" key="12">
    <source>
        <dbReference type="ARBA" id="ARBA00047880"/>
    </source>
</evidence>
<evidence type="ECO:0000256" key="5">
    <source>
        <dbReference type="ARBA" id="ARBA00022679"/>
    </source>
</evidence>
<dbReference type="InterPro" id="IPR014729">
    <property type="entry name" value="Rossmann-like_a/b/a_fold"/>
</dbReference>
<keyword evidence="11" id="KW-0511">Multifunctional enzyme</keyword>
<evidence type="ECO:0000256" key="4">
    <source>
        <dbReference type="ARBA" id="ARBA00022643"/>
    </source>
</evidence>
<evidence type="ECO:0000256" key="8">
    <source>
        <dbReference type="ARBA" id="ARBA00022777"/>
    </source>
</evidence>
<evidence type="ECO:0000256" key="1">
    <source>
        <dbReference type="ARBA" id="ARBA00004726"/>
    </source>
</evidence>
<comment type="pathway">
    <text evidence="1 14">Cofactor biosynthesis; FAD biosynthesis; FAD from FMN: step 1/1.</text>
</comment>
<dbReference type="Pfam" id="PF06574">
    <property type="entry name" value="FAD_syn"/>
    <property type="match status" value="1"/>
</dbReference>
<dbReference type="CDD" id="cd02064">
    <property type="entry name" value="FAD_synthetase_N"/>
    <property type="match status" value="1"/>
</dbReference>
<comment type="caution">
    <text evidence="16">The sequence shown here is derived from an EMBL/GenBank/DDBJ whole genome shotgun (WGS) entry which is preliminary data.</text>
</comment>
<dbReference type="PANTHER" id="PTHR22749">
    <property type="entry name" value="RIBOFLAVIN KINASE/FMN ADENYLYLTRANSFERASE"/>
    <property type="match status" value="1"/>
</dbReference>
<keyword evidence="17" id="KW-1185">Reference proteome</keyword>
<keyword evidence="7 14" id="KW-0547">Nucleotide-binding</keyword>
<evidence type="ECO:0000259" key="15">
    <source>
        <dbReference type="SMART" id="SM00904"/>
    </source>
</evidence>
<keyword evidence="8 14" id="KW-0418">Kinase</keyword>
<keyword evidence="10 14" id="KW-0067">ATP-binding</keyword>
<dbReference type="Gene3D" id="3.40.50.620">
    <property type="entry name" value="HUPs"/>
    <property type="match status" value="1"/>
</dbReference>
<dbReference type="InterPro" id="IPR015864">
    <property type="entry name" value="FAD_synthase"/>
</dbReference>
<keyword evidence="9 14" id="KW-0274">FAD</keyword>
<dbReference type="InterPro" id="IPR023468">
    <property type="entry name" value="Riboflavin_kinase"/>
</dbReference>
<dbReference type="NCBIfam" id="TIGR00083">
    <property type="entry name" value="ribF"/>
    <property type="match status" value="1"/>
</dbReference>
<evidence type="ECO:0000256" key="6">
    <source>
        <dbReference type="ARBA" id="ARBA00022695"/>
    </source>
</evidence>
<comment type="catalytic activity">
    <reaction evidence="13 14">
        <text>FMN + ATP + H(+) = FAD + diphosphate</text>
        <dbReference type="Rhea" id="RHEA:17237"/>
        <dbReference type="ChEBI" id="CHEBI:15378"/>
        <dbReference type="ChEBI" id="CHEBI:30616"/>
        <dbReference type="ChEBI" id="CHEBI:33019"/>
        <dbReference type="ChEBI" id="CHEBI:57692"/>
        <dbReference type="ChEBI" id="CHEBI:58210"/>
        <dbReference type="EC" id="2.7.7.2"/>
    </reaction>
</comment>
<dbReference type="RefSeq" id="WP_340288089.1">
    <property type="nucleotide sequence ID" value="NZ_JBBJUP010000006.1"/>
</dbReference>
<dbReference type="SUPFAM" id="SSF52374">
    <property type="entry name" value="Nucleotidylyl transferase"/>
    <property type="match status" value="1"/>
</dbReference>
<dbReference type="Proteomes" id="UP001364211">
    <property type="component" value="Unassembled WGS sequence"/>
</dbReference>
<organism evidence="16 17">
    <name type="scientific">Pseudonocardia spirodelae</name>
    <dbReference type="NCBI Taxonomy" id="3133431"/>
    <lineage>
        <taxon>Bacteria</taxon>
        <taxon>Bacillati</taxon>
        <taxon>Actinomycetota</taxon>
        <taxon>Actinomycetes</taxon>
        <taxon>Pseudonocardiales</taxon>
        <taxon>Pseudonocardiaceae</taxon>
        <taxon>Pseudonocardia</taxon>
    </lineage>
</organism>
<evidence type="ECO:0000256" key="14">
    <source>
        <dbReference type="PIRNR" id="PIRNR004491"/>
    </source>
</evidence>
<keyword evidence="5 14" id="KW-0808">Transferase</keyword>
<feature type="domain" description="Riboflavin kinase" evidence="15">
    <location>
        <begin position="183"/>
        <end position="307"/>
    </location>
</feature>